<evidence type="ECO:0000313" key="4">
    <source>
        <dbReference type="Proteomes" id="UP000276834"/>
    </source>
</evidence>
<feature type="region of interest" description="Disordered" evidence="1">
    <location>
        <begin position="1"/>
        <end position="69"/>
    </location>
</feature>
<reference evidence="2" key="2">
    <citation type="submission" date="2018-08" db="EMBL/GenBank/DDBJ databases">
        <authorList>
            <person name="Sabatino S.J."/>
        </authorList>
    </citation>
    <scope>NUCLEOTIDE SEQUENCE</scope>
    <source>
        <strain evidence="2">Red01</strain>
        <tissue evidence="2">Muscle</tissue>
    </source>
</reference>
<protein>
    <submittedName>
        <fullName evidence="2">Uncharacterized protein</fullName>
    </submittedName>
</protein>
<evidence type="ECO:0000313" key="3">
    <source>
        <dbReference type="EMBL" id="RLV64014.1"/>
    </source>
</evidence>
<dbReference type="Proteomes" id="UP000276834">
    <property type="component" value="Unassembled WGS sequence"/>
</dbReference>
<organism evidence="2 4">
    <name type="scientific">Chloebia gouldiae</name>
    <name type="common">Gouldian finch</name>
    <name type="synonym">Erythrura gouldiae</name>
    <dbReference type="NCBI Taxonomy" id="44316"/>
    <lineage>
        <taxon>Eukaryota</taxon>
        <taxon>Metazoa</taxon>
        <taxon>Chordata</taxon>
        <taxon>Craniata</taxon>
        <taxon>Vertebrata</taxon>
        <taxon>Euteleostomi</taxon>
        <taxon>Archelosauria</taxon>
        <taxon>Archosauria</taxon>
        <taxon>Dinosauria</taxon>
        <taxon>Saurischia</taxon>
        <taxon>Theropoda</taxon>
        <taxon>Coelurosauria</taxon>
        <taxon>Aves</taxon>
        <taxon>Neognathae</taxon>
        <taxon>Neoaves</taxon>
        <taxon>Telluraves</taxon>
        <taxon>Australaves</taxon>
        <taxon>Passeriformes</taxon>
        <taxon>Passeroidea</taxon>
        <taxon>Passeridae</taxon>
        <taxon>Chloebia</taxon>
    </lineage>
</organism>
<evidence type="ECO:0000256" key="1">
    <source>
        <dbReference type="SAM" id="MobiDB-lite"/>
    </source>
</evidence>
<evidence type="ECO:0000313" key="2">
    <source>
        <dbReference type="EMBL" id="RLV64011.1"/>
    </source>
</evidence>
<dbReference type="EMBL" id="QUSF01001477">
    <property type="protein sequence ID" value="RLV64014.1"/>
    <property type="molecule type" value="Genomic_DNA"/>
</dbReference>
<feature type="compositionally biased region" description="Polar residues" evidence="1">
    <location>
        <begin position="55"/>
        <end position="67"/>
    </location>
</feature>
<reference evidence="2 4" key="1">
    <citation type="journal article" date="2018" name="Proc. R. Soc. B">
        <title>A non-coding region near Follistatin controls head colour polymorphism in the Gouldian finch.</title>
        <authorList>
            <person name="Toomey M.B."/>
            <person name="Marques C.I."/>
            <person name="Andrade P."/>
            <person name="Araujo P.M."/>
            <person name="Sabatino S."/>
            <person name="Gazda M.A."/>
            <person name="Afonso S."/>
            <person name="Lopes R.J."/>
            <person name="Corbo J.C."/>
            <person name="Carneiro M."/>
        </authorList>
    </citation>
    <scope>NUCLEOTIDE SEQUENCE [LARGE SCALE GENOMIC DNA]</scope>
    <source>
        <strain evidence="2">Red01</strain>
        <tissue evidence="2">Muscle</tissue>
    </source>
</reference>
<name>A0A3L8Q9K5_CHLGU</name>
<keyword evidence="4" id="KW-1185">Reference proteome</keyword>
<comment type="caution">
    <text evidence="2">The sequence shown here is derived from an EMBL/GenBank/DDBJ whole genome shotgun (WGS) entry which is preliminary data.</text>
</comment>
<proteinExistence type="predicted"/>
<accession>A0A3L8Q9K5</accession>
<gene>
    <name evidence="3" type="ORF">DV515_00017682</name>
    <name evidence="2" type="ORF">DV515_00017685</name>
</gene>
<sequence length="97" mass="10650">MERAGGGRSRPAAHARKNGPASRWFGTFYADPEAHTGIKTGPAEQHISAWPLPSDTRQPSPSTQPGTLQRRRCLGLGFGESRQNAFRSYLHFGENIC</sequence>
<dbReference type="AlphaFoldDB" id="A0A3L8Q9K5"/>
<dbReference type="EMBL" id="QUSF01001478">
    <property type="protein sequence ID" value="RLV64011.1"/>
    <property type="molecule type" value="Genomic_DNA"/>
</dbReference>